<keyword evidence="2" id="KW-1185">Reference proteome</keyword>
<gene>
    <name evidence="1" type="ORF">TNIN_498981</name>
</gene>
<dbReference type="AlphaFoldDB" id="A0A8X7BQ26"/>
<accession>A0A8X7BQ26</accession>
<dbReference type="Proteomes" id="UP000886998">
    <property type="component" value="Unassembled WGS sequence"/>
</dbReference>
<reference evidence="1" key="1">
    <citation type="submission" date="2020-08" db="EMBL/GenBank/DDBJ databases">
        <title>Multicomponent nature underlies the extraordinary mechanical properties of spider dragline silk.</title>
        <authorList>
            <person name="Kono N."/>
            <person name="Nakamura H."/>
            <person name="Mori M."/>
            <person name="Yoshida Y."/>
            <person name="Ohtoshi R."/>
            <person name="Malay A.D."/>
            <person name="Moran D.A.P."/>
            <person name="Tomita M."/>
            <person name="Numata K."/>
            <person name="Arakawa K."/>
        </authorList>
    </citation>
    <scope>NUCLEOTIDE SEQUENCE</scope>
</reference>
<protein>
    <submittedName>
        <fullName evidence="1">Uncharacterized protein</fullName>
    </submittedName>
</protein>
<dbReference type="EMBL" id="BMAV01001244">
    <property type="protein sequence ID" value="GFY39168.1"/>
    <property type="molecule type" value="Genomic_DNA"/>
</dbReference>
<comment type="caution">
    <text evidence="1">The sequence shown here is derived from an EMBL/GenBank/DDBJ whole genome shotgun (WGS) entry which is preliminary data.</text>
</comment>
<evidence type="ECO:0000313" key="2">
    <source>
        <dbReference type="Proteomes" id="UP000886998"/>
    </source>
</evidence>
<sequence>MLMASCGRSFKAQPPISPTMQDPISLDYLHGDDTVLSGWNRCTERAPIFGLLTKTKDCIAFPVLGWLNIGILPSRIVHEYLSWQSSQSPFGVALWGQLTPVSVDGNQWKQQAKRIPLSIMQILLRDSKRVQKSDNNLKRSSDG</sequence>
<proteinExistence type="predicted"/>
<evidence type="ECO:0000313" key="1">
    <source>
        <dbReference type="EMBL" id="GFY39168.1"/>
    </source>
</evidence>
<name>A0A8X7BQ26_9ARAC</name>
<organism evidence="1 2">
    <name type="scientific">Trichonephila inaurata madagascariensis</name>
    <dbReference type="NCBI Taxonomy" id="2747483"/>
    <lineage>
        <taxon>Eukaryota</taxon>
        <taxon>Metazoa</taxon>
        <taxon>Ecdysozoa</taxon>
        <taxon>Arthropoda</taxon>
        <taxon>Chelicerata</taxon>
        <taxon>Arachnida</taxon>
        <taxon>Araneae</taxon>
        <taxon>Araneomorphae</taxon>
        <taxon>Entelegynae</taxon>
        <taxon>Araneoidea</taxon>
        <taxon>Nephilidae</taxon>
        <taxon>Trichonephila</taxon>
        <taxon>Trichonephila inaurata</taxon>
    </lineage>
</organism>